<sequence length="51" mass="5801">MKILDCQSGIYFIEKSKKVSRVRIRFCIIGLELGLVLGLEKGVIRFGIRFG</sequence>
<protein>
    <submittedName>
        <fullName evidence="1">Uncharacterized protein</fullName>
    </submittedName>
</protein>
<proteinExistence type="predicted"/>
<dbReference type="EMBL" id="CASHSV030000002">
    <property type="protein sequence ID" value="CAJ2634391.1"/>
    <property type="molecule type" value="Genomic_DNA"/>
</dbReference>
<accession>A0ACB0IQR3</accession>
<comment type="caution">
    <text evidence="1">The sequence shown here is derived from an EMBL/GenBank/DDBJ whole genome shotgun (WGS) entry which is preliminary data.</text>
</comment>
<evidence type="ECO:0000313" key="2">
    <source>
        <dbReference type="Proteomes" id="UP001177021"/>
    </source>
</evidence>
<organism evidence="1 2">
    <name type="scientific">Trifolium pratense</name>
    <name type="common">Red clover</name>
    <dbReference type="NCBI Taxonomy" id="57577"/>
    <lineage>
        <taxon>Eukaryota</taxon>
        <taxon>Viridiplantae</taxon>
        <taxon>Streptophyta</taxon>
        <taxon>Embryophyta</taxon>
        <taxon>Tracheophyta</taxon>
        <taxon>Spermatophyta</taxon>
        <taxon>Magnoliopsida</taxon>
        <taxon>eudicotyledons</taxon>
        <taxon>Gunneridae</taxon>
        <taxon>Pentapetalae</taxon>
        <taxon>rosids</taxon>
        <taxon>fabids</taxon>
        <taxon>Fabales</taxon>
        <taxon>Fabaceae</taxon>
        <taxon>Papilionoideae</taxon>
        <taxon>50 kb inversion clade</taxon>
        <taxon>NPAAA clade</taxon>
        <taxon>Hologalegina</taxon>
        <taxon>IRL clade</taxon>
        <taxon>Trifolieae</taxon>
        <taxon>Trifolium</taxon>
    </lineage>
</organism>
<reference evidence="1" key="1">
    <citation type="submission" date="2023-10" db="EMBL/GenBank/DDBJ databases">
        <authorList>
            <person name="Rodriguez Cubillos JULIANA M."/>
            <person name="De Vega J."/>
        </authorList>
    </citation>
    <scope>NUCLEOTIDE SEQUENCE</scope>
</reference>
<name>A0ACB0IQR3_TRIPR</name>
<dbReference type="Proteomes" id="UP001177021">
    <property type="component" value="Unassembled WGS sequence"/>
</dbReference>
<evidence type="ECO:0000313" key="1">
    <source>
        <dbReference type="EMBL" id="CAJ2634391.1"/>
    </source>
</evidence>
<keyword evidence="2" id="KW-1185">Reference proteome</keyword>
<gene>
    <name evidence="1" type="ORF">MILVUS5_LOCUS5314</name>
</gene>